<gene>
    <name evidence="4" type="primary">dprA</name>
    <name evidence="4" type="ORF">IAA48_00935</name>
</gene>
<protein>
    <submittedName>
        <fullName evidence="4">DNA-processing protein DprA</fullName>
    </submittedName>
</protein>
<dbReference type="Gene3D" id="1.10.10.10">
    <property type="entry name" value="Winged helix-like DNA-binding domain superfamily/Winged helix DNA-binding domain"/>
    <property type="match status" value="1"/>
</dbReference>
<feature type="domain" description="DprA winged helix" evidence="3">
    <location>
        <begin position="337"/>
        <end position="395"/>
    </location>
</feature>
<dbReference type="Gene3D" id="3.40.50.450">
    <property type="match status" value="1"/>
</dbReference>
<dbReference type="Proteomes" id="UP000824205">
    <property type="component" value="Unassembled WGS sequence"/>
</dbReference>
<dbReference type="InterPro" id="IPR003488">
    <property type="entry name" value="DprA"/>
</dbReference>
<feature type="domain" description="Smf/DprA SLOG" evidence="2">
    <location>
        <begin position="77"/>
        <end position="284"/>
    </location>
</feature>
<sequence>MNRNTTYWVWLQCALGAGARIKEIIEYFGSVQALYEAGETEWKMSPVLVPRQVNRLCETSVEEAKDILTVCRLNGWQVLTPDDDAYPCRLYDIDNPPAVLYVSGDLPDVDASVAIGIVGTRKASDYAVRAADVMSRGIAALGAVVVSGGALGVDTAAHNAAILGGGKTVAVLGCGLGTNYLMENKPLRDSVAANGALVTEFPPFTKASKYTFPVRNRIISGLSLGVLVVEAGIRSGSLITAHYAAEQGRDVYALPCSILEPEYAGTNKLIDEGAVVATKPLDLVYPYAERYRLDIENAKGVDEIMKATARRSVNARDNTHSISFENLHESREKRAARQKAAAQLGGDTLKVYRALSNEYMHVDEIAQRADLSLSAVLTALTALEISQLAESAGGKRYKLS</sequence>
<reference evidence="4" key="1">
    <citation type="journal article" date="2021" name="PeerJ">
        <title>Extensive microbial diversity within the chicken gut microbiome revealed by metagenomics and culture.</title>
        <authorList>
            <person name="Gilroy R."/>
            <person name="Ravi A."/>
            <person name="Getino M."/>
            <person name="Pursley I."/>
            <person name="Horton D.L."/>
            <person name="Alikhan N.F."/>
            <person name="Baker D."/>
            <person name="Gharbi K."/>
            <person name="Hall N."/>
            <person name="Watson M."/>
            <person name="Adriaenssens E.M."/>
            <person name="Foster-Nyarko E."/>
            <person name="Jarju S."/>
            <person name="Secka A."/>
            <person name="Antonio M."/>
            <person name="Oren A."/>
            <person name="Chaudhuri R.R."/>
            <person name="La Ragione R."/>
            <person name="Hildebrand F."/>
            <person name="Pallen M.J."/>
        </authorList>
    </citation>
    <scope>NUCLEOTIDE SEQUENCE</scope>
    <source>
        <strain evidence="4">421</strain>
    </source>
</reference>
<comment type="similarity">
    <text evidence="1">Belongs to the DprA/Smf family.</text>
</comment>
<dbReference type="InterPro" id="IPR057666">
    <property type="entry name" value="DrpA_SLOG"/>
</dbReference>
<dbReference type="NCBIfam" id="TIGR00732">
    <property type="entry name" value="dprA"/>
    <property type="match status" value="1"/>
</dbReference>
<proteinExistence type="inferred from homology"/>
<accession>A0A9D1RBG0</accession>
<dbReference type="GO" id="GO:0009294">
    <property type="term" value="P:DNA-mediated transformation"/>
    <property type="evidence" value="ECO:0007669"/>
    <property type="project" value="InterPro"/>
</dbReference>
<dbReference type="SUPFAM" id="SSF102405">
    <property type="entry name" value="MCP/YpsA-like"/>
    <property type="match status" value="1"/>
</dbReference>
<organism evidence="4 5">
    <name type="scientific">Candidatus Eubacterium faecipullorum</name>
    <dbReference type="NCBI Taxonomy" id="2838571"/>
    <lineage>
        <taxon>Bacteria</taxon>
        <taxon>Bacillati</taxon>
        <taxon>Bacillota</taxon>
        <taxon>Clostridia</taxon>
        <taxon>Eubacteriales</taxon>
        <taxon>Eubacteriaceae</taxon>
        <taxon>Eubacterium</taxon>
    </lineage>
</organism>
<evidence type="ECO:0000313" key="5">
    <source>
        <dbReference type="Proteomes" id="UP000824205"/>
    </source>
</evidence>
<dbReference type="Pfam" id="PF17782">
    <property type="entry name" value="WHD_DprA"/>
    <property type="match status" value="1"/>
</dbReference>
<dbReference type="InterPro" id="IPR041614">
    <property type="entry name" value="DprA_WH"/>
</dbReference>
<comment type="caution">
    <text evidence="4">The sequence shown here is derived from an EMBL/GenBank/DDBJ whole genome shotgun (WGS) entry which is preliminary data.</text>
</comment>
<dbReference type="Pfam" id="PF02481">
    <property type="entry name" value="DNA_processg_A"/>
    <property type="match status" value="1"/>
</dbReference>
<dbReference type="AlphaFoldDB" id="A0A9D1RBG0"/>
<dbReference type="InterPro" id="IPR036388">
    <property type="entry name" value="WH-like_DNA-bd_sf"/>
</dbReference>
<evidence type="ECO:0000313" key="4">
    <source>
        <dbReference type="EMBL" id="HIW85038.1"/>
    </source>
</evidence>
<evidence type="ECO:0000256" key="1">
    <source>
        <dbReference type="ARBA" id="ARBA00006525"/>
    </source>
</evidence>
<evidence type="ECO:0000259" key="3">
    <source>
        <dbReference type="Pfam" id="PF17782"/>
    </source>
</evidence>
<dbReference type="EMBL" id="DXGE01000005">
    <property type="protein sequence ID" value="HIW85038.1"/>
    <property type="molecule type" value="Genomic_DNA"/>
</dbReference>
<evidence type="ECO:0000259" key="2">
    <source>
        <dbReference type="Pfam" id="PF02481"/>
    </source>
</evidence>
<dbReference type="PANTHER" id="PTHR43022:SF1">
    <property type="entry name" value="PROTEIN SMF"/>
    <property type="match status" value="1"/>
</dbReference>
<name>A0A9D1RBG0_9FIRM</name>
<dbReference type="PANTHER" id="PTHR43022">
    <property type="entry name" value="PROTEIN SMF"/>
    <property type="match status" value="1"/>
</dbReference>
<reference evidence="4" key="2">
    <citation type="submission" date="2021-04" db="EMBL/GenBank/DDBJ databases">
        <authorList>
            <person name="Gilroy R."/>
        </authorList>
    </citation>
    <scope>NUCLEOTIDE SEQUENCE</scope>
    <source>
        <strain evidence="4">421</strain>
    </source>
</reference>